<reference evidence="1" key="1">
    <citation type="submission" date="2023-10" db="EMBL/GenBank/DDBJ databases">
        <authorList>
            <person name="Rodriguez Cubillos JULIANA M."/>
            <person name="De Vega J."/>
        </authorList>
    </citation>
    <scope>NUCLEOTIDE SEQUENCE</scope>
</reference>
<protein>
    <submittedName>
        <fullName evidence="1">Uncharacterized protein</fullName>
    </submittedName>
</protein>
<evidence type="ECO:0000313" key="2">
    <source>
        <dbReference type="Proteomes" id="UP001177021"/>
    </source>
</evidence>
<keyword evidence="2" id="KW-1185">Reference proteome</keyword>
<dbReference type="Proteomes" id="UP001177021">
    <property type="component" value="Unassembled WGS sequence"/>
</dbReference>
<organism evidence="1 2">
    <name type="scientific">Trifolium pratense</name>
    <name type="common">Red clover</name>
    <dbReference type="NCBI Taxonomy" id="57577"/>
    <lineage>
        <taxon>Eukaryota</taxon>
        <taxon>Viridiplantae</taxon>
        <taxon>Streptophyta</taxon>
        <taxon>Embryophyta</taxon>
        <taxon>Tracheophyta</taxon>
        <taxon>Spermatophyta</taxon>
        <taxon>Magnoliopsida</taxon>
        <taxon>eudicotyledons</taxon>
        <taxon>Gunneridae</taxon>
        <taxon>Pentapetalae</taxon>
        <taxon>rosids</taxon>
        <taxon>fabids</taxon>
        <taxon>Fabales</taxon>
        <taxon>Fabaceae</taxon>
        <taxon>Papilionoideae</taxon>
        <taxon>50 kb inversion clade</taxon>
        <taxon>NPAAA clade</taxon>
        <taxon>Hologalegina</taxon>
        <taxon>IRL clade</taxon>
        <taxon>Trifolieae</taxon>
        <taxon>Trifolium</taxon>
    </lineage>
</organism>
<gene>
    <name evidence="1" type="ORF">MILVUS5_LOCUS30714</name>
</gene>
<evidence type="ECO:0000313" key="1">
    <source>
        <dbReference type="EMBL" id="CAJ2665823.1"/>
    </source>
</evidence>
<dbReference type="EMBL" id="CASHSV030000513">
    <property type="protein sequence ID" value="CAJ2665823.1"/>
    <property type="molecule type" value="Genomic_DNA"/>
</dbReference>
<proteinExistence type="predicted"/>
<name>A0ACB0LBS5_TRIPR</name>
<accession>A0ACB0LBS5</accession>
<comment type="caution">
    <text evidence="1">The sequence shown here is derived from an EMBL/GenBank/DDBJ whole genome shotgun (WGS) entry which is preliminary data.</text>
</comment>
<sequence>MSSSFSFPNLLNDTYTKNPSKTIRIHDVFLSFRGEDTRVSFTSHLNTSLLNAGIKVFRDDDSLQRGDIISTSISRAIEQSQIAVIVFSKNYADSRWCLDELVKIMECSKSTGQVILPVFYGVDPSEVRHQNGEFGRAFQSLLTRLSNMKGLFKVLNFKSGSLNLEQERSWTAALHEVAGFAGFVVLNSRNESEAIKDIVEKVVRLLNKTDLFVANNPVGVEPRVEDMIQLLEKRIPQHTSELLQFQQMQAPIQLLQFQPGQAPLQPLHVQPMQAPVQPLHFQPVQAPFHPLQFQPMQALVQQQQFQPVQAPVQQQQFQQMQAPNLQSKDVLLIGMWGMGGIGKTTIAKAIFNKIGRNFDGRSFLANIREAWEQNIGQVSLQERILFDICKETTNKIQSIEEGKNKLKDRLYHKKVLLVLDDVNTLDQLNALCGSRQWFGSGSRIIITTRDMHILRGNRVDQVYTMKEMGESEAIELFSWHAFKQASPNVDFAEISRNVVDYSGGLPLALEVLGSYLFDRGITEWESVLEKLKKIPNDQVHKKLKISYDALNDDTEKEIFLDIACFFIGMVRNDVIHILNGCELYAEIGINVLVERSLVTVDDMNRLGMHDLLRDMGREIIREKSPKDPEERSRLWFSKDVLDVLSEQTGTKVVEGLTLKLQKADAKCFTTKAFKNMTRLRLLQLVGVQLDGDFEYLSRNLRWISWNGFPLTCIPTSFYLGNLVSIELVNSNVEFLWIKAQVLIYISFFIFVFVGISNFGPVVRPYRIDPFQRMEKLKILNLSHSHSLRQTPDFSNMPNLEKLILTDCPMLSEISPSIGHLNEVLLINLEDCINIRTLPRSIYKLKSLNTLILSGCLKIDKLEDELEDMKSLTTLIANNTAIARVPFSVVRSKSIGYISLCGYEGFSHDVFPAIIWSWMSPTNNLPSPFQSPAGISSLVPLDVQNSSSHELSSISNYLQWLRCLLVECDSELQLSRDTKIILDALYASNSEELESTATSQVSNVKTSTLIQCYSQVSNVKSLFIQIGMNCQVTKILKDIILQNMAVKGCGGQLLPGDSYPDWLTFNFKGSSVIFEVPRVQGRNLKTMVCVIYSSTPDNIASDGLKNVLVKNYTKATIQLYKREALVSFEDEDGERVVSSIEPGNKVEVVVVFENSFVVKETIVYLVYDEPIGEKIEKCQEQEKNDIVYSGDDNEGIVWTSSPPVELVDENGSAASCCGLIKYSFRQWITDLVHKLVECR</sequence>